<gene>
    <name evidence="1" type="ORF">GALL_405120</name>
</gene>
<evidence type="ECO:0000313" key="1">
    <source>
        <dbReference type="EMBL" id="OIQ77798.1"/>
    </source>
</evidence>
<proteinExistence type="predicted"/>
<dbReference type="EMBL" id="MLJW01001534">
    <property type="protein sequence ID" value="OIQ77798.1"/>
    <property type="molecule type" value="Genomic_DNA"/>
</dbReference>
<accession>A0A1J5Q265</accession>
<reference evidence="1" key="1">
    <citation type="submission" date="2016-10" db="EMBL/GenBank/DDBJ databases">
        <title>Sequence of Gallionella enrichment culture.</title>
        <authorList>
            <person name="Poehlein A."/>
            <person name="Muehling M."/>
            <person name="Daniel R."/>
        </authorList>
    </citation>
    <scope>NUCLEOTIDE SEQUENCE</scope>
</reference>
<name>A0A1J5Q265_9ZZZZ</name>
<sequence>MVDQRQRVVDAQAHAGALEHVRRGQPRRVQRGVGQRGQFGQVAADEAAVGVELATLRDRIEDAEPRLRVAAGRRRPLPAAVVRRQLEVVELEREMALAQLPVEFQVLAQEACDDHAQPVVHVAGGVELTHRGVDQRVAGAA</sequence>
<organism evidence="1">
    <name type="scientific">mine drainage metagenome</name>
    <dbReference type="NCBI Taxonomy" id="410659"/>
    <lineage>
        <taxon>unclassified sequences</taxon>
        <taxon>metagenomes</taxon>
        <taxon>ecological metagenomes</taxon>
    </lineage>
</organism>
<dbReference type="AlphaFoldDB" id="A0A1J5Q265"/>
<protein>
    <submittedName>
        <fullName evidence="1">Uncharacterized protein</fullName>
    </submittedName>
</protein>
<comment type="caution">
    <text evidence="1">The sequence shown here is derived from an EMBL/GenBank/DDBJ whole genome shotgun (WGS) entry which is preliminary data.</text>
</comment>